<dbReference type="PRINTS" id="PR00705">
    <property type="entry name" value="PAPAIN"/>
</dbReference>
<name>A0A4Z1T1T7_GIAMU</name>
<dbReference type="InterPro" id="IPR025661">
    <property type="entry name" value="Pept_asp_AS"/>
</dbReference>
<organism evidence="3 4">
    <name type="scientific">Giardia muris</name>
    <dbReference type="NCBI Taxonomy" id="5742"/>
    <lineage>
        <taxon>Eukaryota</taxon>
        <taxon>Metamonada</taxon>
        <taxon>Diplomonadida</taxon>
        <taxon>Hexamitidae</taxon>
        <taxon>Giardiinae</taxon>
        <taxon>Giardia</taxon>
    </lineage>
</organism>
<dbReference type="PANTHER" id="PTHR12411">
    <property type="entry name" value="CYSTEINE PROTEASE FAMILY C1-RELATED"/>
    <property type="match status" value="1"/>
</dbReference>
<evidence type="ECO:0000313" key="4">
    <source>
        <dbReference type="Proteomes" id="UP000315496"/>
    </source>
</evidence>
<dbReference type="AlphaFoldDB" id="A0A4Z1T1T7"/>
<dbReference type="EMBL" id="VDLU01000004">
    <property type="protein sequence ID" value="TNJ26927.1"/>
    <property type="molecule type" value="Genomic_DNA"/>
</dbReference>
<dbReference type="GO" id="GO:0006508">
    <property type="term" value="P:proteolysis"/>
    <property type="evidence" value="ECO:0007669"/>
    <property type="project" value="InterPro"/>
</dbReference>
<dbReference type="InterPro" id="IPR039417">
    <property type="entry name" value="Peptidase_C1A_papain-like"/>
</dbReference>
<comment type="caution">
    <text evidence="3">The sequence shown here is derived from an EMBL/GenBank/DDBJ whole genome shotgun (WGS) entry which is preliminary data.</text>
</comment>
<evidence type="ECO:0000256" key="1">
    <source>
        <dbReference type="ARBA" id="ARBA00008455"/>
    </source>
</evidence>
<dbReference type="Pfam" id="PF00112">
    <property type="entry name" value="Peptidase_C1"/>
    <property type="match status" value="1"/>
</dbReference>
<sequence length="545" mass="61211">MLPFIILAPAFALARLPQKYKCSATLTVPYADNTQHMRIVYDLVGHRELVTFYNAEGAPIDGTYINPDVYYNARTERDHLVCYEGDPPSNYAPRGLAGHPLLNLLPELTYDWLDKGLDVVKGREAHHYYFVGLEGEDSSQSTYNAYRAYQYDFWCYDEGGYCIPVRWTMRSISAFGSHFDLYNLDYNDFSTVLSDDDFVLPPACLDPVRGEEKQTITINRLLLLLSSMSTYTETMLQTTDAIPEGRMSTYLMNRRLVDAINANPNYTFTASINCLSTYTFNELKALKTGFIPRHSRIGTDAFSDFSPFTHTTEELPRALDWRVRGVLSMVKDQVACGSCWAFGAIGTIEALINIHRLADGDHHSAPLLRLSEQAIVDCFWGEDSYGCDGGDTISAFRWLSTQNYGRLALEDEYPYLGQDDICRDALFDNRTEYRVTGYIPVESGSVNSLKAALMEGPVAIAIGVAESLMFYTGGVYNDPACPSAFDELAHAVICVGWGTDALYGDYWIVRNSWSPRWGMDGYVYIAMKDNICGVLTDPCKVTVEK</sequence>
<proteinExistence type="inferred from homology"/>
<dbReference type="InterPro" id="IPR038765">
    <property type="entry name" value="Papain-like_cys_pep_sf"/>
</dbReference>
<protein>
    <submittedName>
        <fullName evidence="3">Cathepsin L</fullName>
    </submittedName>
</protein>
<dbReference type="Proteomes" id="UP000315496">
    <property type="component" value="Chromosome 4"/>
</dbReference>
<dbReference type="InterPro" id="IPR000668">
    <property type="entry name" value="Peptidase_C1A_C"/>
</dbReference>
<dbReference type="OrthoDB" id="65740at2759"/>
<dbReference type="Gene3D" id="3.90.70.10">
    <property type="entry name" value="Cysteine proteinases"/>
    <property type="match status" value="1"/>
</dbReference>
<evidence type="ECO:0000313" key="3">
    <source>
        <dbReference type="EMBL" id="TNJ26927.1"/>
    </source>
</evidence>
<reference evidence="3 4" key="1">
    <citation type="submission" date="2019-05" db="EMBL/GenBank/DDBJ databases">
        <title>The compact genome of Giardia muris reveals important steps in the evolution of intestinal protozoan parasites.</title>
        <authorList>
            <person name="Xu F."/>
            <person name="Jimenez-Gonzalez A."/>
            <person name="Einarsson E."/>
            <person name="Astvaldsson A."/>
            <person name="Peirasmaki D."/>
            <person name="Eckmann L."/>
            <person name="Andersson J.O."/>
            <person name="Svard S.G."/>
            <person name="Jerlstrom-Hultqvist J."/>
        </authorList>
    </citation>
    <scope>NUCLEOTIDE SEQUENCE [LARGE SCALE GENOMIC DNA]</scope>
    <source>
        <strain evidence="3 4">Roberts-Thomson</strain>
    </source>
</reference>
<dbReference type="SUPFAM" id="SSF54001">
    <property type="entry name" value="Cysteine proteinases"/>
    <property type="match status" value="1"/>
</dbReference>
<dbReference type="CDD" id="cd02248">
    <property type="entry name" value="Peptidase_C1A"/>
    <property type="match status" value="1"/>
</dbReference>
<feature type="domain" description="Peptidase C1A papain C-terminal" evidence="2">
    <location>
        <begin position="315"/>
        <end position="542"/>
    </location>
</feature>
<dbReference type="VEuPathDB" id="GiardiaDB:GMRT_12133"/>
<comment type="similarity">
    <text evidence="1">Belongs to the peptidase C1 family.</text>
</comment>
<accession>A0A4Z1T1T7</accession>
<dbReference type="PROSITE" id="PS00640">
    <property type="entry name" value="THIOL_PROTEASE_ASN"/>
    <property type="match status" value="1"/>
</dbReference>
<gene>
    <name evidence="3" type="ORF">GMRT_12133</name>
</gene>
<dbReference type="SMART" id="SM00645">
    <property type="entry name" value="Pept_C1"/>
    <property type="match status" value="1"/>
</dbReference>
<dbReference type="GO" id="GO:0008234">
    <property type="term" value="F:cysteine-type peptidase activity"/>
    <property type="evidence" value="ECO:0007669"/>
    <property type="project" value="InterPro"/>
</dbReference>
<evidence type="ECO:0000259" key="2">
    <source>
        <dbReference type="SMART" id="SM00645"/>
    </source>
</evidence>
<keyword evidence="4" id="KW-1185">Reference proteome</keyword>
<dbReference type="InterPro" id="IPR013128">
    <property type="entry name" value="Peptidase_C1A"/>
</dbReference>